<dbReference type="AlphaFoldDB" id="A0A6G9YFJ6"/>
<sequence>MNATVWRGLVQMGGLVVEGSVRGESSDVHAIFGKIAGYYDRMNIVLTLGGHSRWCREVVERAAPPAGGQLLDLATGTGAIALAAARGYPAVTVTGADFSEEMLARARTKPGADAVRWRHADAMRLPFEDESFDAITEGYLLRNVDDPAGALTEQWRVLRPGGRLVVLETCPPSGPARPVMRWGMRIIVPLLGRIVARDRSSYTYLESSTLAFQPPERIAETLSRLGFRDIGWRKRFFGTNVILWATKP</sequence>
<accession>A0A6G9YFJ6</accession>
<dbReference type="GO" id="GO:0032259">
    <property type="term" value="P:methylation"/>
    <property type="evidence" value="ECO:0007669"/>
    <property type="project" value="UniProtKB-KW"/>
</dbReference>
<reference evidence="5 6" key="1">
    <citation type="journal article" date="2019" name="ACS Chem. Biol.">
        <title>Identification and Mobilization of a Cryptic Antibiotic Biosynthesis Gene Locus from a Human-Pathogenic Nocardia Isolate.</title>
        <authorList>
            <person name="Herisse M."/>
            <person name="Ishida K."/>
            <person name="Porter J.L."/>
            <person name="Howden B."/>
            <person name="Hertweck C."/>
            <person name="Stinear T.P."/>
            <person name="Pidot S.J."/>
        </authorList>
    </citation>
    <scope>NUCLEOTIDE SEQUENCE [LARGE SCALE GENOMIC DNA]</scope>
    <source>
        <strain evidence="5 6">AUSMDU00012717</strain>
    </source>
</reference>
<comment type="caution">
    <text evidence="4">Lacks conserved residue(s) required for the propagation of feature annotation.</text>
</comment>
<dbReference type="SUPFAM" id="SSF53335">
    <property type="entry name" value="S-adenosyl-L-methionine-dependent methyltransferases"/>
    <property type="match status" value="1"/>
</dbReference>
<comment type="similarity">
    <text evidence="4">Belongs to the class I-like SAM-binding methyltransferase superfamily. MenG/UbiE family.</text>
</comment>
<proteinExistence type="inferred from homology"/>
<dbReference type="InterPro" id="IPR029063">
    <property type="entry name" value="SAM-dependent_MTases_sf"/>
</dbReference>
<dbReference type="CDD" id="cd02440">
    <property type="entry name" value="AdoMet_MTases"/>
    <property type="match status" value="1"/>
</dbReference>
<evidence type="ECO:0000256" key="1">
    <source>
        <dbReference type="ARBA" id="ARBA00022603"/>
    </source>
</evidence>
<feature type="binding site" evidence="4">
    <location>
        <position position="97"/>
    </location>
    <ligand>
        <name>S-adenosyl-L-methionine</name>
        <dbReference type="ChEBI" id="CHEBI:59789"/>
    </ligand>
</feature>
<protein>
    <recommendedName>
        <fullName evidence="4">Demethylmenaquinone methyltransferase</fullName>
        <ecNumber evidence="4">2.1.1.163</ecNumber>
    </recommendedName>
</protein>
<dbReference type="Pfam" id="PF01209">
    <property type="entry name" value="Ubie_methyltran"/>
    <property type="match status" value="1"/>
</dbReference>
<dbReference type="UniPathway" id="UPA00079">
    <property type="reaction ID" value="UER00169"/>
</dbReference>
<evidence type="ECO:0000256" key="3">
    <source>
        <dbReference type="ARBA" id="ARBA00022691"/>
    </source>
</evidence>
<keyword evidence="2 4" id="KW-0808">Transferase</keyword>
<evidence type="ECO:0000313" key="6">
    <source>
        <dbReference type="Proteomes" id="UP000503540"/>
    </source>
</evidence>
<dbReference type="GO" id="GO:0043770">
    <property type="term" value="F:demethylmenaquinone methyltransferase activity"/>
    <property type="evidence" value="ECO:0007669"/>
    <property type="project" value="UniProtKB-UniRule"/>
</dbReference>
<dbReference type="Gene3D" id="3.40.50.150">
    <property type="entry name" value="Vaccinia Virus protein VP39"/>
    <property type="match status" value="1"/>
</dbReference>
<keyword evidence="5" id="KW-0830">Ubiquinone</keyword>
<dbReference type="NCBIfam" id="TIGR01934">
    <property type="entry name" value="MenG_MenH_UbiE"/>
    <property type="match status" value="1"/>
</dbReference>
<dbReference type="HAMAP" id="MF_01813">
    <property type="entry name" value="MenG_UbiE_methyltr"/>
    <property type="match status" value="1"/>
</dbReference>
<gene>
    <name evidence="4" type="primary">menG</name>
    <name evidence="5" type="ORF">F5544_20675</name>
</gene>
<dbReference type="PANTHER" id="PTHR43591">
    <property type="entry name" value="METHYLTRANSFERASE"/>
    <property type="match status" value="1"/>
</dbReference>
<keyword evidence="6" id="KW-1185">Reference proteome</keyword>
<name>A0A6G9YFJ6_9NOCA</name>
<comment type="function">
    <text evidence="4">Methyltransferase required for the conversion of demethylmenaquinol (DMKH2) to menaquinol (MKH2).</text>
</comment>
<evidence type="ECO:0000256" key="2">
    <source>
        <dbReference type="ARBA" id="ARBA00022679"/>
    </source>
</evidence>
<dbReference type="EC" id="2.1.1.163" evidence="4"/>
<keyword evidence="1 4" id="KW-0489">Methyltransferase</keyword>
<dbReference type="PANTHER" id="PTHR43591:SF24">
    <property type="entry name" value="2-METHOXY-6-POLYPRENYL-1,4-BENZOQUINOL METHYLASE, MITOCHONDRIAL"/>
    <property type="match status" value="1"/>
</dbReference>
<comment type="catalytic activity">
    <reaction evidence="4">
        <text>a 2-demethylmenaquinol + S-adenosyl-L-methionine = a menaquinol + S-adenosyl-L-homocysteine + H(+)</text>
        <dbReference type="Rhea" id="RHEA:42640"/>
        <dbReference type="Rhea" id="RHEA-COMP:9539"/>
        <dbReference type="Rhea" id="RHEA-COMP:9563"/>
        <dbReference type="ChEBI" id="CHEBI:15378"/>
        <dbReference type="ChEBI" id="CHEBI:18151"/>
        <dbReference type="ChEBI" id="CHEBI:55437"/>
        <dbReference type="ChEBI" id="CHEBI:57856"/>
        <dbReference type="ChEBI" id="CHEBI:59789"/>
        <dbReference type="EC" id="2.1.1.163"/>
    </reaction>
</comment>
<evidence type="ECO:0000313" key="5">
    <source>
        <dbReference type="EMBL" id="QIS11999.1"/>
    </source>
</evidence>
<dbReference type="InterPro" id="IPR004033">
    <property type="entry name" value="UbiE/COQ5_MeTrFase"/>
</dbReference>
<evidence type="ECO:0000256" key="4">
    <source>
        <dbReference type="HAMAP-Rule" id="MF_01813"/>
    </source>
</evidence>
<dbReference type="GO" id="GO:0009234">
    <property type="term" value="P:menaquinone biosynthetic process"/>
    <property type="evidence" value="ECO:0007669"/>
    <property type="project" value="UniProtKB-UniRule"/>
</dbReference>
<feature type="binding site" evidence="4">
    <location>
        <position position="77"/>
    </location>
    <ligand>
        <name>S-adenosyl-L-methionine</name>
        <dbReference type="ChEBI" id="CHEBI:59789"/>
    </ligand>
</feature>
<dbReference type="RefSeq" id="WP_203217613.1">
    <property type="nucleotide sequence ID" value="NZ_CP046172.1"/>
</dbReference>
<dbReference type="Proteomes" id="UP000503540">
    <property type="component" value="Chromosome"/>
</dbReference>
<dbReference type="PROSITE" id="PS51608">
    <property type="entry name" value="SAM_MT_UBIE"/>
    <property type="match status" value="1"/>
</dbReference>
<dbReference type="KEGG" id="nah:F5544_20675"/>
<organism evidence="5 6">
    <name type="scientific">Nocardia arthritidis</name>
    <dbReference type="NCBI Taxonomy" id="228602"/>
    <lineage>
        <taxon>Bacteria</taxon>
        <taxon>Bacillati</taxon>
        <taxon>Actinomycetota</taxon>
        <taxon>Actinomycetes</taxon>
        <taxon>Mycobacteriales</taxon>
        <taxon>Nocardiaceae</taxon>
        <taxon>Nocardia</taxon>
    </lineage>
</organism>
<keyword evidence="4" id="KW-0474">Menaquinone biosynthesis</keyword>
<keyword evidence="3 4" id="KW-0949">S-adenosyl-L-methionine</keyword>
<comment type="pathway">
    <text evidence="4">Quinol/quinone metabolism; menaquinone biosynthesis; menaquinol from 1,4-dihydroxy-2-naphthoate: step 2/2.</text>
</comment>
<feature type="binding site" evidence="4">
    <location>
        <begin position="121"/>
        <end position="122"/>
    </location>
    <ligand>
        <name>S-adenosyl-L-methionine</name>
        <dbReference type="ChEBI" id="CHEBI:59789"/>
    </ligand>
</feature>
<dbReference type="EMBL" id="CP046172">
    <property type="protein sequence ID" value="QIS11999.1"/>
    <property type="molecule type" value="Genomic_DNA"/>
</dbReference>